<dbReference type="FunFam" id="3.40.50.1580:FF:000012">
    <property type="entry name" value="Probable 6-oxopurine nucleoside phosphorylase"/>
    <property type="match status" value="1"/>
</dbReference>
<name>A0A2T4U0K7_9BACT</name>
<evidence type="ECO:0000256" key="4">
    <source>
        <dbReference type="HAMAP-Rule" id="MF_01963"/>
    </source>
</evidence>
<dbReference type="Proteomes" id="UP000241436">
    <property type="component" value="Unassembled WGS sequence"/>
</dbReference>
<keyword evidence="7" id="KW-1185">Reference proteome</keyword>
<feature type="binding site" evidence="4">
    <location>
        <begin position="54"/>
        <end position="55"/>
    </location>
    <ligand>
        <name>phosphate</name>
        <dbReference type="ChEBI" id="CHEBI:43474"/>
    </ligand>
</feature>
<dbReference type="SUPFAM" id="SSF53167">
    <property type="entry name" value="Purine and uridine phosphorylases"/>
    <property type="match status" value="1"/>
</dbReference>
<proteinExistence type="inferred from homology"/>
<evidence type="ECO:0000259" key="5">
    <source>
        <dbReference type="Pfam" id="PF01048"/>
    </source>
</evidence>
<gene>
    <name evidence="4 6" type="primary">mtnP</name>
    <name evidence="6" type="ORF">CLG94_02055</name>
</gene>
<comment type="function">
    <text evidence="4">Catalyzes the reversible phosphorylation of S-methyl-5'-thioadenosine (MTA) to adenine and 5-methylthioribose-1-phosphate. Involved in the breakdown of MTA, a major by-product of polyamine biosynthesis. Responsible for the first step in the methionine salvage pathway after MTA has been generated from S-adenosylmethionine. Has broad substrate specificity with 6-aminopurine nucleosides as preferred substrates.</text>
</comment>
<accession>A0A2T4U0K7</accession>
<comment type="subunit">
    <text evidence="4">Homohexamer. Dimer of a homotrimer.</text>
</comment>
<dbReference type="InterPro" id="IPR035994">
    <property type="entry name" value="Nucleoside_phosphorylase_sf"/>
</dbReference>
<feature type="domain" description="Nucleoside phosphorylase" evidence="5">
    <location>
        <begin position="6"/>
        <end position="244"/>
    </location>
</feature>
<keyword evidence="1 4" id="KW-0328">Glycosyltransferase</keyword>
<dbReference type="EC" id="2.4.2.28" evidence="4"/>
<feature type="binding site" evidence="4">
    <location>
        <position position="185"/>
    </location>
    <ligand>
        <name>substrate</name>
    </ligand>
</feature>
<feature type="site" description="Important for substrate specificity" evidence="4">
    <location>
        <position position="167"/>
    </location>
</feature>
<comment type="catalytic activity">
    <reaction evidence="4">
        <text>S-methyl-5'-thioadenosine + phosphate = 5-(methylsulfanyl)-alpha-D-ribose 1-phosphate + adenine</text>
        <dbReference type="Rhea" id="RHEA:11852"/>
        <dbReference type="ChEBI" id="CHEBI:16708"/>
        <dbReference type="ChEBI" id="CHEBI:17509"/>
        <dbReference type="ChEBI" id="CHEBI:43474"/>
        <dbReference type="ChEBI" id="CHEBI:58533"/>
        <dbReference type="EC" id="2.4.2.28"/>
    </reaction>
</comment>
<sequence length="288" mass="31202">MSQGLIGIIGGSGLYEMEGLDRVEERRIETPFGAPSDAYIIGSLAGRRVAFLARHGRSHSLMPSELNFRANIFGFKLLGAEWVISASAVGSMREDLPPLDIVIPDQFFDRTKGRVSTFFGGGLVAHVSFADPTCPILGKSLFAAGQSVGARIHRGGTYLCIEGPQFSTRAESRIYRSWGVDVIGMTNLQEAKLCREAEICYATLALVTDYDVWHETEQDVSVEAVVAILKQNAETAKAIIKTTVSSFPAGREGCACGSAMQDAIITARDAIPADVRERLRPIIGKYVQ</sequence>
<feature type="binding site" evidence="4">
    <location>
        <position position="12"/>
    </location>
    <ligand>
        <name>phosphate</name>
        <dbReference type="ChEBI" id="CHEBI:43474"/>
    </ligand>
</feature>
<dbReference type="CDD" id="cd09010">
    <property type="entry name" value="MTAP_SsMTAPII_like_MTIP"/>
    <property type="match status" value="1"/>
</dbReference>
<dbReference type="AlphaFoldDB" id="A0A2T4U0K7"/>
<dbReference type="Gene3D" id="3.40.50.1580">
    <property type="entry name" value="Nucleoside phosphorylase domain"/>
    <property type="match status" value="1"/>
</dbReference>
<dbReference type="GO" id="GO:0017061">
    <property type="term" value="F:S-methyl-5-thioadenosine phosphorylase activity"/>
    <property type="evidence" value="ECO:0007669"/>
    <property type="project" value="UniProtKB-UniRule"/>
</dbReference>
<dbReference type="RefSeq" id="WP_107561241.1">
    <property type="nucleotide sequence ID" value="NZ_NVQC01000010.1"/>
</dbReference>
<dbReference type="GO" id="GO:0019509">
    <property type="term" value="P:L-methionine salvage from methylthioadenosine"/>
    <property type="evidence" value="ECO:0007669"/>
    <property type="project" value="UniProtKB-UniRule"/>
</dbReference>
<feature type="binding site" evidence="4">
    <location>
        <begin position="209"/>
        <end position="211"/>
    </location>
    <ligand>
        <name>substrate</name>
    </ligand>
</feature>
<dbReference type="GO" id="GO:0005829">
    <property type="term" value="C:cytosol"/>
    <property type="evidence" value="ECO:0007669"/>
    <property type="project" value="TreeGrafter"/>
</dbReference>
<keyword evidence="3 4" id="KW-0660">Purine salvage</keyword>
<evidence type="ECO:0000256" key="1">
    <source>
        <dbReference type="ARBA" id="ARBA00022676"/>
    </source>
</evidence>
<organism evidence="6 7">
    <name type="scientific">Candidatus Methylomirabilis limnetica</name>
    <dbReference type="NCBI Taxonomy" id="2033718"/>
    <lineage>
        <taxon>Bacteria</taxon>
        <taxon>Candidatus Methylomirabilota</taxon>
        <taxon>Candidatus Methylomirabilia</taxon>
        <taxon>Candidatus Methylomirabilales</taxon>
        <taxon>Candidatus Methylomirabilaceae</taxon>
        <taxon>Candidatus Methylomirabilis</taxon>
    </lineage>
</organism>
<dbReference type="EMBL" id="NVQC01000010">
    <property type="protein sequence ID" value="PTL36882.1"/>
    <property type="molecule type" value="Genomic_DNA"/>
</dbReference>
<evidence type="ECO:0000256" key="3">
    <source>
        <dbReference type="ARBA" id="ARBA00022726"/>
    </source>
</evidence>
<dbReference type="InterPro" id="IPR000845">
    <property type="entry name" value="Nucleoside_phosphorylase_d"/>
</dbReference>
<dbReference type="GO" id="GO:0006166">
    <property type="term" value="P:purine ribonucleoside salvage"/>
    <property type="evidence" value="ECO:0007669"/>
    <property type="project" value="UniProtKB-KW"/>
</dbReference>
<keyword evidence="2 4" id="KW-0808">Transferase</keyword>
<dbReference type="UniPathway" id="UPA00904">
    <property type="reaction ID" value="UER00873"/>
</dbReference>
<dbReference type="HAMAP" id="MF_01963">
    <property type="entry name" value="MTAP"/>
    <property type="match status" value="1"/>
</dbReference>
<evidence type="ECO:0000313" key="7">
    <source>
        <dbReference type="Proteomes" id="UP000241436"/>
    </source>
</evidence>
<feature type="binding site" evidence="4">
    <location>
        <position position="186"/>
    </location>
    <ligand>
        <name>phosphate</name>
        <dbReference type="ChEBI" id="CHEBI:43474"/>
    </ligand>
</feature>
<dbReference type="Pfam" id="PF01048">
    <property type="entry name" value="PNP_UDP_1"/>
    <property type="match status" value="1"/>
</dbReference>
<evidence type="ECO:0000313" key="6">
    <source>
        <dbReference type="EMBL" id="PTL36882.1"/>
    </source>
</evidence>
<comment type="caution">
    <text evidence="6">The sequence shown here is derived from an EMBL/GenBank/DDBJ whole genome shotgun (WGS) entry which is preliminary data.</text>
</comment>
<evidence type="ECO:0000256" key="2">
    <source>
        <dbReference type="ARBA" id="ARBA00022679"/>
    </source>
</evidence>
<feature type="site" description="Important for substrate specificity" evidence="4">
    <location>
        <position position="222"/>
    </location>
</feature>
<comment type="similarity">
    <text evidence="4">Belongs to the PNP/MTAP phosphorylase family. MTAP subfamily.</text>
</comment>
<dbReference type="OrthoDB" id="1523230at2"/>
<feature type="binding site" evidence="4">
    <location>
        <begin position="87"/>
        <end position="88"/>
    </location>
    <ligand>
        <name>phosphate</name>
        <dbReference type="ChEBI" id="CHEBI:43474"/>
    </ligand>
</feature>
<reference evidence="6 7" key="1">
    <citation type="submission" date="2017-09" db="EMBL/GenBank/DDBJ databases">
        <title>Bloom of a denitrifying methanotroph, Candidatus Methylomirabilis limnetica, in a deep stratified lake.</title>
        <authorList>
            <person name="Graf J.S."/>
            <person name="Marchant H.K."/>
            <person name="Tienken D."/>
            <person name="Hach P.F."/>
            <person name="Brand A."/>
            <person name="Schubert C.J."/>
            <person name="Kuypers M.M."/>
            <person name="Milucka J."/>
        </authorList>
    </citation>
    <scope>NUCLEOTIDE SEQUENCE [LARGE SCALE GENOMIC DNA]</scope>
    <source>
        <strain evidence="6 7">Zug</strain>
    </source>
</reference>
<protein>
    <recommendedName>
        <fullName evidence="4">S-methyl-5'-thioadenosine phosphorylase</fullName>
        <ecNumber evidence="4">2.4.2.28</ecNumber>
    </recommendedName>
    <alternativeName>
        <fullName evidence="4">5'-methylthioadenosine phosphorylase</fullName>
        <shortName evidence="4">MTA phosphorylase</shortName>
        <shortName evidence="4">MTAP</shortName>
    </alternativeName>
</protein>
<dbReference type="NCBIfam" id="TIGR01694">
    <property type="entry name" value="MTAP"/>
    <property type="match status" value="1"/>
</dbReference>
<dbReference type="PANTHER" id="PTHR42679">
    <property type="entry name" value="S-METHYL-5'-THIOADENOSINE PHOSPHORYLASE"/>
    <property type="match status" value="1"/>
</dbReference>
<dbReference type="InterPro" id="IPR010044">
    <property type="entry name" value="MTAP"/>
</dbReference>
<comment type="pathway">
    <text evidence="4">Amino-acid biosynthesis; L-methionine biosynthesis via salvage pathway; S-methyl-5-thio-alpha-D-ribose 1-phosphate from S-methyl-5'-thioadenosine (phosphorylase route): step 1/1.</text>
</comment>
<dbReference type="PANTHER" id="PTHR42679:SF2">
    <property type="entry name" value="S-METHYL-5'-THIOADENOSINE PHOSPHORYLASE"/>
    <property type="match status" value="1"/>
</dbReference>
<reference evidence="7" key="2">
    <citation type="journal article" date="2018" name="Environ. Microbiol.">
        <title>Bloom of a denitrifying methanotroph, 'Candidatus Methylomirabilis limnetica', in a deep stratified lake.</title>
        <authorList>
            <person name="Graf J.S."/>
            <person name="Mayr M.J."/>
            <person name="Marchant H.K."/>
            <person name="Tienken D."/>
            <person name="Hach P.F."/>
            <person name="Brand A."/>
            <person name="Schubert C.J."/>
            <person name="Kuypers M.M."/>
            <person name="Milucka J."/>
        </authorList>
    </citation>
    <scope>NUCLEOTIDE SEQUENCE [LARGE SCALE GENOMIC DNA]</scope>
    <source>
        <strain evidence="7">Zug</strain>
    </source>
</reference>